<keyword evidence="1" id="KW-0812">Transmembrane</keyword>
<dbReference type="InterPro" id="IPR025101">
    <property type="entry name" value="DUF4012"/>
</dbReference>
<dbReference type="EMBL" id="LBZA01000029">
    <property type="protein sequence ID" value="KKR63227.1"/>
    <property type="molecule type" value="Genomic_DNA"/>
</dbReference>
<dbReference type="Proteomes" id="UP000034293">
    <property type="component" value="Unassembled WGS sequence"/>
</dbReference>
<dbReference type="AlphaFoldDB" id="A0A0G0VKE5"/>
<dbReference type="Pfam" id="PF13196">
    <property type="entry name" value="DUF4012"/>
    <property type="match status" value="1"/>
</dbReference>
<name>A0A0G0VKE5_9BACT</name>
<gene>
    <name evidence="2" type="ORF">UU02_C0029G0005</name>
</gene>
<proteinExistence type="predicted"/>
<sequence length="885" mass="98602">MNPDGKSLVLLYSEPNFLSIYILENLLANNCFVNVVTSDVKGWVEKTSHIVVRNKFSIGAYDTFQKNVVYGYTIFCSGFLNKSTAEGDIKKFLKTVDFQNTKTFVILPKEIYGVLGVEGLQIPDNAGVIYVGDLLGPRIDLASNLKLPSYLNDMIGERSVSIPVGELFYPVFASDAAKQIVKWLFAFGPYGKEILLLGTEISSNVFWQLNTKLVGDIKYISLPNAPTDKLPRNIEISRMNRDVNYSLTETYKWISSRPLKYIRQKDPPFKKNNKQVIGKPSGKRIKVILLPLLIVFLLPILNLIVSGSLTYFAYREFRAGRDDVARNLFYSNKIVSNVGLYESKVLKYIPLIGQVYKETEYASYVFKNTSDVAISAIPLIKKGKTLFGNMLGNSPYSAAGVLSDSDGELGQIYTSISTLEEKTITGKGEGSIAAKMVLSKVDFETYKNLVSQMTIIVEKLPDILGGEKSKTYLVLFENNMELRPTGGFIGSYGLLTFDNGRLSDFAISDVYSADGQLNGHVEPPAPIRQYLGEANWWLRDSNWDPDFPTSAKRAEWFLDKEMDKQVDGVVSIDLYPIKDFLEVSGSIFLSDYNMDITSNNLYEKVQSEVQDNFFPGTHKKASFLTALSRTILDEIGNLSSSQKISVLKLIYESLEQRHVQLFLHATDVQKSISALNWDGSVFIPSCDGDCFSDLAGIVEANVGVNKSNYFVKRSAEVDINIKGGEINKTLTLTLQNSANTNLGASGRYKSYVRLLVPENSTNINVTSTFGQNYQVLTPEITDSKGRKEIGIITEVLGGENKKLIFSWTNKTDGVLNQYGFYFRKQAGIDGFPVSIKVTTPVKVLGSNPVFASQCSKSPRNAPLQGGYEYCYNATLVRDLFARILF</sequence>
<evidence type="ECO:0000256" key="1">
    <source>
        <dbReference type="SAM" id="Phobius"/>
    </source>
</evidence>
<organism evidence="2 3">
    <name type="scientific">Candidatus Woesebacteria bacterium GW2011_GWA1_40_43</name>
    <dbReference type="NCBI Taxonomy" id="1618553"/>
    <lineage>
        <taxon>Bacteria</taxon>
        <taxon>Candidatus Woeseibacteriota</taxon>
    </lineage>
</organism>
<evidence type="ECO:0000313" key="2">
    <source>
        <dbReference type="EMBL" id="KKR63227.1"/>
    </source>
</evidence>
<comment type="caution">
    <text evidence="2">The sequence shown here is derived from an EMBL/GenBank/DDBJ whole genome shotgun (WGS) entry which is preliminary data.</text>
</comment>
<feature type="transmembrane region" description="Helical" evidence="1">
    <location>
        <begin position="287"/>
        <end position="314"/>
    </location>
</feature>
<accession>A0A0G0VKE5</accession>
<keyword evidence="1" id="KW-0472">Membrane</keyword>
<keyword evidence="1" id="KW-1133">Transmembrane helix</keyword>
<evidence type="ECO:0008006" key="4">
    <source>
        <dbReference type="Google" id="ProtNLM"/>
    </source>
</evidence>
<protein>
    <recommendedName>
        <fullName evidence="4">DUF4012 domain-containing protein</fullName>
    </recommendedName>
</protein>
<reference evidence="2 3" key="1">
    <citation type="journal article" date="2015" name="Nature">
        <title>rRNA introns, odd ribosomes, and small enigmatic genomes across a large radiation of phyla.</title>
        <authorList>
            <person name="Brown C.T."/>
            <person name="Hug L.A."/>
            <person name="Thomas B.C."/>
            <person name="Sharon I."/>
            <person name="Castelle C.J."/>
            <person name="Singh A."/>
            <person name="Wilkins M.J."/>
            <person name="Williams K.H."/>
            <person name="Banfield J.F."/>
        </authorList>
    </citation>
    <scope>NUCLEOTIDE SEQUENCE [LARGE SCALE GENOMIC DNA]</scope>
</reference>
<evidence type="ECO:0000313" key="3">
    <source>
        <dbReference type="Proteomes" id="UP000034293"/>
    </source>
</evidence>